<sequence length="89" mass="10424">MDGKAMREYPAYALFGEVEYWRVKKMMKVRVRMLLATAIKSKKMSLPIMVNRMVKAAEEVILEWEEEDVILMKVMQMFSLAMVFPCVLA</sequence>
<dbReference type="EMBL" id="AWUE01005522">
    <property type="protein sequence ID" value="OMP12960.1"/>
    <property type="molecule type" value="Genomic_DNA"/>
</dbReference>
<evidence type="ECO:0000313" key="2">
    <source>
        <dbReference type="Proteomes" id="UP000187203"/>
    </source>
</evidence>
<dbReference type="Proteomes" id="UP000187203">
    <property type="component" value="Unassembled WGS sequence"/>
</dbReference>
<name>A0A1R3L0Y3_9ROSI</name>
<gene>
    <name evidence="1" type="ORF">COLO4_02520</name>
</gene>
<accession>A0A1R3L0Y3</accession>
<organism evidence="1 2">
    <name type="scientific">Corchorus olitorius</name>
    <dbReference type="NCBI Taxonomy" id="93759"/>
    <lineage>
        <taxon>Eukaryota</taxon>
        <taxon>Viridiplantae</taxon>
        <taxon>Streptophyta</taxon>
        <taxon>Embryophyta</taxon>
        <taxon>Tracheophyta</taxon>
        <taxon>Spermatophyta</taxon>
        <taxon>Magnoliopsida</taxon>
        <taxon>eudicotyledons</taxon>
        <taxon>Gunneridae</taxon>
        <taxon>Pentapetalae</taxon>
        <taxon>rosids</taxon>
        <taxon>malvids</taxon>
        <taxon>Malvales</taxon>
        <taxon>Malvaceae</taxon>
        <taxon>Grewioideae</taxon>
        <taxon>Apeibeae</taxon>
        <taxon>Corchorus</taxon>
    </lineage>
</organism>
<evidence type="ECO:0000313" key="1">
    <source>
        <dbReference type="EMBL" id="OMP12960.1"/>
    </source>
</evidence>
<reference evidence="2" key="1">
    <citation type="submission" date="2013-09" db="EMBL/GenBank/DDBJ databases">
        <title>Corchorus olitorius genome sequencing.</title>
        <authorList>
            <person name="Alam M."/>
            <person name="Haque M.S."/>
            <person name="Islam M.S."/>
            <person name="Emdad E.M."/>
            <person name="Islam M.M."/>
            <person name="Ahmed B."/>
            <person name="Halim A."/>
            <person name="Hossen Q.M.M."/>
            <person name="Hossain M.Z."/>
            <person name="Ahmed R."/>
            <person name="Khan M.M."/>
            <person name="Islam R."/>
            <person name="Rashid M.M."/>
            <person name="Khan S.A."/>
            <person name="Rahman M.S."/>
            <person name="Alam M."/>
            <person name="Yahiya A.S."/>
            <person name="Khan M.S."/>
            <person name="Azam M.S."/>
            <person name="Haque T."/>
            <person name="Lashkar M.Z.H."/>
            <person name="Akhand A.I."/>
            <person name="Morshed G."/>
            <person name="Roy S."/>
            <person name="Uddin K.S."/>
            <person name="Rabeya T."/>
            <person name="Hossain A.S."/>
            <person name="Chowdhury A."/>
            <person name="Snigdha A.R."/>
            <person name="Mortoza M.S."/>
            <person name="Matin S.A."/>
            <person name="Hoque S.M.E."/>
            <person name="Islam M.K."/>
            <person name="Roy D.K."/>
            <person name="Haider R."/>
            <person name="Moosa M.M."/>
            <person name="Elias S.M."/>
            <person name="Hasan A.M."/>
            <person name="Jahan S."/>
            <person name="Shafiuddin M."/>
            <person name="Mahmood N."/>
            <person name="Shommy N.S."/>
        </authorList>
    </citation>
    <scope>NUCLEOTIDE SEQUENCE [LARGE SCALE GENOMIC DNA]</scope>
    <source>
        <strain evidence="2">cv. O-4</strain>
    </source>
</reference>
<keyword evidence="2" id="KW-1185">Reference proteome</keyword>
<proteinExistence type="predicted"/>
<protein>
    <submittedName>
        <fullName evidence="1">Uncharacterized protein</fullName>
    </submittedName>
</protein>
<comment type="caution">
    <text evidence="1">The sequence shown here is derived from an EMBL/GenBank/DDBJ whole genome shotgun (WGS) entry which is preliminary data.</text>
</comment>
<dbReference type="AlphaFoldDB" id="A0A1R3L0Y3"/>